<dbReference type="PANTHER" id="PTHR42711">
    <property type="entry name" value="ABC TRANSPORTER ATP-BINDING PROTEIN"/>
    <property type="match status" value="1"/>
</dbReference>
<sequence length="282" mass="30856">MMEQIIEVNNLVKSFGDKPALKNVDFCVRKGETIGFLGPSGSGKTTTIKILTAQLAATAGDVRVFGEPAHLLKDPARMKKIGILTDNSGLYDRLTVQDNLALYADLYGVRKERIREVLAMVNLLGEERTPVKKLSKGMKQRVTLARAILHKPALLFLDEPTSALDPTTTKQIHEGLRELNREGTTIFLTTHDMDEAEALCDRVAFLHDGEIKLFDTPQNLRTMSGSPTISLLLKDKTTVTVEPDESGAAAIAGYMASGNLLTIHSNEPTLGDLFVQLTGRNL</sequence>
<evidence type="ECO:0000259" key="8">
    <source>
        <dbReference type="PROSITE" id="PS50893"/>
    </source>
</evidence>
<dbReference type="GO" id="GO:0005524">
    <property type="term" value="F:ATP binding"/>
    <property type="evidence" value="ECO:0007669"/>
    <property type="project" value="UniProtKB-KW"/>
</dbReference>
<accession>A0A1G6Z406</accession>
<dbReference type="InterPro" id="IPR027417">
    <property type="entry name" value="P-loop_NTPase"/>
</dbReference>
<proteinExistence type="predicted"/>
<dbReference type="SMART" id="SM00382">
    <property type="entry name" value="AAA"/>
    <property type="match status" value="1"/>
</dbReference>
<dbReference type="SUPFAM" id="SSF52540">
    <property type="entry name" value="P-loop containing nucleoside triphosphate hydrolases"/>
    <property type="match status" value="1"/>
</dbReference>
<keyword evidence="5 9" id="KW-0067">ATP-binding</keyword>
<evidence type="ECO:0000256" key="1">
    <source>
        <dbReference type="ARBA" id="ARBA00004236"/>
    </source>
</evidence>
<dbReference type="InterPro" id="IPR017871">
    <property type="entry name" value="ABC_transporter-like_CS"/>
</dbReference>
<reference evidence="9 10" key="1">
    <citation type="submission" date="2016-10" db="EMBL/GenBank/DDBJ databases">
        <authorList>
            <person name="de Groot N.N."/>
        </authorList>
    </citation>
    <scope>NUCLEOTIDE SEQUENCE [LARGE SCALE GENOMIC DNA]</scope>
    <source>
        <strain evidence="9 10">CGMCC 1.6762</strain>
    </source>
</reference>
<organism evidence="9 10">
    <name type="scientific">Bhargavaea beijingensis</name>
    <dbReference type="NCBI Taxonomy" id="426756"/>
    <lineage>
        <taxon>Bacteria</taxon>
        <taxon>Bacillati</taxon>
        <taxon>Bacillota</taxon>
        <taxon>Bacilli</taxon>
        <taxon>Bacillales</taxon>
        <taxon>Caryophanaceae</taxon>
        <taxon>Bhargavaea</taxon>
    </lineage>
</organism>
<dbReference type="InterPro" id="IPR003593">
    <property type="entry name" value="AAA+_ATPase"/>
</dbReference>
<dbReference type="Pfam" id="PF00005">
    <property type="entry name" value="ABC_tran"/>
    <property type="match status" value="1"/>
</dbReference>
<keyword evidence="3" id="KW-1003">Cell membrane</keyword>
<name>A0A1G6Z406_9BACL</name>
<feature type="domain" description="ABC transporter" evidence="8">
    <location>
        <begin position="6"/>
        <end position="233"/>
    </location>
</feature>
<evidence type="ECO:0000256" key="4">
    <source>
        <dbReference type="ARBA" id="ARBA00022741"/>
    </source>
</evidence>
<gene>
    <name evidence="9" type="ORF">SAMN04488126_102191</name>
</gene>
<dbReference type="GO" id="GO:0005886">
    <property type="term" value="C:plasma membrane"/>
    <property type="evidence" value="ECO:0007669"/>
    <property type="project" value="UniProtKB-SubCell"/>
</dbReference>
<protein>
    <submittedName>
        <fullName evidence="9">ABC-2 type transport system ATP-binding protein</fullName>
    </submittedName>
</protein>
<keyword evidence="6" id="KW-1278">Translocase</keyword>
<dbReference type="FunFam" id="3.40.50.300:FF:000589">
    <property type="entry name" value="ABC transporter, ATP-binding subunit"/>
    <property type="match status" value="1"/>
</dbReference>
<dbReference type="STRING" id="426756.SAMN04488126_102191"/>
<dbReference type="EMBL" id="FNAR01000002">
    <property type="protein sequence ID" value="SDD97222.1"/>
    <property type="molecule type" value="Genomic_DNA"/>
</dbReference>
<keyword evidence="4" id="KW-0547">Nucleotide-binding</keyword>
<evidence type="ECO:0000313" key="9">
    <source>
        <dbReference type="EMBL" id="SDD97222.1"/>
    </source>
</evidence>
<evidence type="ECO:0000256" key="2">
    <source>
        <dbReference type="ARBA" id="ARBA00022448"/>
    </source>
</evidence>
<evidence type="ECO:0000313" key="10">
    <source>
        <dbReference type="Proteomes" id="UP000198823"/>
    </source>
</evidence>
<evidence type="ECO:0000256" key="7">
    <source>
        <dbReference type="ARBA" id="ARBA00023136"/>
    </source>
</evidence>
<evidence type="ECO:0000256" key="3">
    <source>
        <dbReference type="ARBA" id="ARBA00022475"/>
    </source>
</evidence>
<dbReference type="AlphaFoldDB" id="A0A1G6Z406"/>
<evidence type="ECO:0000256" key="6">
    <source>
        <dbReference type="ARBA" id="ARBA00022967"/>
    </source>
</evidence>
<keyword evidence="2" id="KW-0813">Transport</keyword>
<dbReference type="Proteomes" id="UP000198823">
    <property type="component" value="Unassembled WGS sequence"/>
</dbReference>
<dbReference type="CDD" id="cd03230">
    <property type="entry name" value="ABC_DR_subfamily_A"/>
    <property type="match status" value="1"/>
</dbReference>
<dbReference type="PROSITE" id="PS50893">
    <property type="entry name" value="ABC_TRANSPORTER_2"/>
    <property type="match status" value="1"/>
</dbReference>
<keyword evidence="7" id="KW-0472">Membrane</keyword>
<dbReference type="InterPro" id="IPR003439">
    <property type="entry name" value="ABC_transporter-like_ATP-bd"/>
</dbReference>
<dbReference type="PANTHER" id="PTHR42711:SF13">
    <property type="entry name" value="ABC TRANSPORTER, ATP-BINDING PROTEIN"/>
    <property type="match status" value="1"/>
</dbReference>
<evidence type="ECO:0000256" key="5">
    <source>
        <dbReference type="ARBA" id="ARBA00022840"/>
    </source>
</evidence>
<dbReference type="InterPro" id="IPR050763">
    <property type="entry name" value="ABC_transporter_ATP-binding"/>
</dbReference>
<dbReference type="Gene3D" id="3.40.50.300">
    <property type="entry name" value="P-loop containing nucleotide triphosphate hydrolases"/>
    <property type="match status" value="1"/>
</dbReference>
<dbReference type="GO" id="GO:0016887">
    <property type="term" value="F:ATP hydrolysis activity"/>
    <property type="evidence" value="ECO:0007669"/>
    <property type="project" value="InterPro"/>
</dbReference>
<comment type="subcellular location">
    <subcellularLocation>
        <location evidence="1">Cell membrane</location>
    </subcellularLocation>
</comment>
<dbReference type="PROSITE" id="PS00211">
    <property type="entry name" value="ABC_TRANSPORTER_1"/>
    <property type="match status" value="1"/>
</dbReference>